<reference evidence="1 2" key="1">
    <citation type="submission" date="2015-12" db="EMBL/GenBank/DDBJ databases">
        <title>The genome of Folsomia candida.</title>
        <authorList>
            <person name="Faddeeva A."/>
            <person name="Derks M.F."/>
            <person name="Anvar Y."/>
            <person name="Smit S."/>
            <person name="Van Straalen N."/>
            <person name="Roelofs D."/>
        </authorList>
    </citation>
    <scope>NUCLEOTIDE SEQUENCE [LARGE SCALE GENOMIC DNA]</scope>
    <source>
        <strain evidence="1 2">VU population</strain>
        <tissue evidence="1">Whole body</tissue>
    </source>
</reference>
<keyword evidence="2" id="KW-1185">Reference proteome</keyword>
<dbReference type="EMBL" id="LNIX01000005">
    <property type="protein sequence ID" value="OXA54583.1"/>
    <property type="molecule type" value="Genomic_DNA"/>
</dbReference>
<name>A0A226EAP4_FOLCA</name>
<organism evidence="1 2">
    <name type="scientific">Folsomia candida</name>
    <name type="common">Springtail</name>
    <dbReference type="NCBI Taxonomy" id="158441"/>
    <lineage>
        <taxon>Eukaryota</taxon>
        <taxon>Metazoa</taxon>
        <taxon>Ecdysozoa</taxon>
        <taxon>Arthropoda</taxon>
        <taxon>Hexapoda</taxon>
        <taxon>Collembola</taxon>
        <taxon>Entomobryomorpha</taxon>
        <taxon>Isotomoidea</taxon>
        <taxon>Isotomidae</taxon>
        <taxon>Proisotominae</taxon>
        <taxon>Folsomia</taxon>
    </lineage>
</organism>
<protein>
    <submittedName>
        <fullName evidence="1">Uncharacterized protein</fullName>
    </submittedName>
</protein>
<gene>
    <name evidence="1" type="ORF">Fcan01_10891</name>
</gene>
<dbReference type="Proteomes" id="UP000198287">
    <property type="component" value="Unassembled WGS sequence"/>
</dbReference>
<comment type="caution">
    <text evidence="1">The sequence shown here is derived from an EMBL/GenBank/DDBJ whole genome shotgun (WGS) entry which is preliminary data.</text>
</comment>
<proteinExistence type="predicted"/>
<evidence type="ECO:0000313" key="2">
    <source>
        <dbReference type="Proteomes" id="UP000198287"/>
    </source>
</evidence>
<accession>A0A226EAP4</accession>
<sequence length="235" mass="28136">MDKYLIFSMLLPSSFSYLWEFAYELGRRNHEITSLSCTMHYHQIGAHPGGLNQIGGIHRRLASLKVSWFVYTRWPENNWPDGPDLWIRSNLHQKHQSWCNIVFYFETKFQATFESEFWDTFSNQIWRLETVFVIIRGYLDYRVHPELEAAPCTVLLEIYSIQPKAYYFLRRDETGIKMVNIWDEFSFVTFFNDFPRLEKSILFLSGRLPMWFNDPDLPKNGFLAGLKHVPYHRLE</sequence>
<evidence type="ECO:0000313" key="1">
    <source>
        <dbReference type="EMBL" id="OXA54583.1"/>
    </source>
</evidence>
<dbReference type="AlphaFoldDB" id="A0A226EAP4"/>